<comment type="caution">
    <text evidence="2">The sequence shown here is derived from an EMBL/GenBank/DDBJ whole genome shotgun (WGS) entry which is preliminary data.</text>
</comment>
<sequence>MHSKEVLCLLSLIIIVSEELKCYSGSKGKFGSNIRVDKCEDGMKYCFKSQTNNKDEITASCQTLNTGAKLLSICKTGCRNDKKLGITVCCCKTDLCNA</sequence>
<accession>A0AA36GWY8</accession>
<feature type="chain" id="PRO_5041419425" evidence="1">
    <location>
        <begin position="19"/>
        <end position="98"/>
    </location>
</feature>
<evidence type="ECO:0000313" key="2">
    <source>
        <dbReference type="EMBL" id="CAJ0599837.1"/>
    </source>
</evidence>
<keyword evidence="3" id="KW-1185">Reference proteome</keyword>
<organism evidence="2 3">
    <name type="scientific">Cylicocyclus nassatus</name>
    <name type="common">Nematode worm</name>
    <dbReference type="NCBI Taxonomy" id="53992"/>
    <lineage>
        <taxon>Eukaryota</taxon>
        <taxon>Metazoa</taxon>
        <taxon>Ecdysozoa</taxon>
        <taxon>Nematoda</taxon>
        <taxon>Chromadorea</taxon>
        <taxon>Rhabditida</taxon>
        <taxon>Rhabditina</taxon>
        <taxon>Rhabditomorpha</taxon>
        <taxon>Strongyloidea</taxon>
        <taxon>Strongylidae</taxon>
        <taxon>Cylicocyclus</taxon>
    </lineage>
</organism>
<dbReference type="AlphaFoldDB" id="A0AA36GWY8"/>
<dbReference type="InterPro" id="IPR045860">
    <property type="entry name" value="Snake_toxin-like_sf"/>
</dbReference>
<dbReference type="PANTHER" id="PTHR34721:SF10">
    <property type="entry name" value="ACTIVIN TYPES I AND II RECEPTOR DOMAIN-CONTAINING PROTEIN-RELATED"/>
    <property type="match status" value="1"/>
</dbReference>
<evidence type="ECO:0000313" key="3">
    <source>
        <dbReference type="Proteomes" id="UP001176961"/>
    </source>
</evidence>
<gene>
    <name evidence="2" type="ORF">CYNAS_LOCUS11820</name>
</gene>
<dbReference type="Proteomes" id="UP001176961">
    <property type="component" value="Unassembled WGS sequence"/>
</dbReference>
<feature type="signal peptide" evidence="1">
    <location>
        <begin position="1"/>
        <end position="18"/>
    </location>
</feature>
<dbReference type="SUPFAM" id="SSF57302">
    <property type="entry name" value="Snake toxin-like"/>
    <property type="match status" value="1"/>
</dbReference>
<name>A0AA36GWY8_CYLNA</name>
<keyword evidence="1" id="KW-0732">Signal</keyword>
<proteinExistence type="predicted"/>
<reference evidence="2" key="1">
    <citation type="submission" date="2023-07" db="EMBL/GenBank/DDBJ databases">
        <authorList>
            <consortium name="CYATHOMIX"/>
        </authorList>
    </citation>
    <scope>NUCLEOTIDE SEQUENCE</scope>
    <source>
        <strain evidence="2">N/A</strain>
    </source>
</reference>
<dbReference type="PANTHER" id="PTHR34721">
    <property type="entry name" value="PROTEIN CBG09734"/>
    <property type="match status" value="1"/>
</dbReference>
<dbReference type="EMBL" id="CATQJL010000223">
    <property type="protein sequence ID" value="CAJ0599837.1"/>
    <property type="molecule type" value="Genomic_DNA"/>
</dbReference>
<evidence type="ECO:0000256" key="1">
    <source>
        <dbReference type="SAM" id="SignalP"/>
    </source>
</evidence>
<protein>
    <submittedName>
        <fullName evidence="2">Uncharacterized protein</fullName>
    </submittedName>
</protein>